<dbReference type="Proteomes" id="UP000765507">
    <property type="component" value="Unassembled WGS sequence"/>
</dbReference>
<dbReference type="AlphaFoldDB" id="A0A8T1RUS4"/>
<comment type="caution">
    <text evidence="2">The sequence shown here is derived from an EMBL/GenBank/DDBJ whole genome shotgun (WGS) entry which is preliminary data.</text>
</comment>
<dbReference type="GO" id="GO:0045505">
    <property type="term" value="F:dynein intermediate chain binding"/>
    <property type="evidence" value="ECO:0007669"/>
    <property type="project" value="InterPro"/>
</dbReference>
<sequence length="138" mass="15636">CLNKDPLFRFFEREVKMGAKLLQDVRQDLADVVQVCEGKKKQTNYLRTLINELVKGILPRSWSHYTVPAGMTVIQWVSDFSERIKQLQNISQAAASGGAKELKVSILCCIVLLFLIKGISEILRHQGYKSLQLLISNC</sequence>
<proteinExistence type="predicted"/>
<organism evidence="2 3">
    <name type="scientific">Chelydra serpentina</name>
    <name type="common">Snapping turtle</name>
    <name type="synonym">Testudo serpentina</name>
    <dbReference type="NCBI Taxonomy" id="8475"/>
    <lineage>
        <taxon>Eukaryota</taxon>
        <taxon>Metazoa</taxon>
        <taxon>Chordata</taxon>
        <taxon>Craniata</taxon>
        <taxon>Vertebrata</taxon>
        <taxon>Euteleostomi</taxon>
        <taxon>Archelosauria</taxon>
        <taxon>Testudinata</taxon>
        <taxon>Testudines</taxon>
        <taxon>Cryptodira</taxon>
        <taxon>Durocryptodira</taxon>
        <taxon>Americhelydia</taxon>
        <taxon>Chelydroidea</taxon>
        <taxon>Chelydridae</taxon>
        <taxon>Chelydra</taxon>
    </lineage>
</organism>
<evidence type="ECO:0000313" key="3">
    <source>
        <dbReference type="Proteomes" id="UP000765507"/>
    </source>
</evidence>
<dbReference type="Gene3D" id="1.20.1270.280">
    <property type="match status" value="1"/>
</dbReference>
<dbReference type="PANTHER" id="PTHR46532">
    <property type="entry name" value="MALE FERTILITY FACTOR KL5"/>
    <property type="match status" value="1"/>
</dbReference>
<dbReference type="InterPro" id="IPR041228">
    <property type="entry name" value="Dynein_C"/>
</dbReference>
<dbReference type="GO" id="GO:0051959">
    <property type="term" value="F:dynein light intermediate chain binding"/>
    <property type="evidence" value="ECO:0007669"/>
    <property type="project" value="InterPro"/>
</dbReference>
<dbReference type="OrthoDB" id="14187at2759"/>
<gene>
    <name evidence="2" type="ORF">G0U57_020997</name>
</gene>
<feature type="non-terminal residue" evidence="2">
    <location>
        <position position="1"/>
    </location>
</feature>
<evidence type="ECO:0000259" key="1">
    <source>
        <dbReference type="Pfam" id="PF18199"/>
    </source>
</evidence>
<reference evidence="2 3" key="1">
    <citation type="journal article" date="2020" name="G3 (Bethesda)">
        <title>Draft Genome of the Common Snapping Turtle, Chelydra serpentina, a Model for Phenotypic Plasticity in Reptiles.</title>
        <authorList>
            <person name="Das D."/>
            <person name="Singh S.K."/>
            <person name="Bierstedt J."/>
            <person name="Erickson A."/>
            <person name="Galli G.L.J."/>
            <person name="Crossley D.A. 2nd"/>
            <person name="Rhen T."/>
        </authorList>
    </citation>
    <scope>NUCLEOTIDE SEQUENCE [LARGE SCALE GENOMIC DNA]</scope>
    <source>
        <strain evidence="2">KW</strain>
    </source>
</reference>
<dbReference type="InterPro" id="IPR026983">
    <property type="entry name" value="DHC"/>
</dbReference>
<accession>A0A8T1RUS4</accession>
<dbReference type="Pfam" id="PF18199">
    <property type="entry name" value="Dynein_C"/>
    <property type="match status" value="1"/>
</dbReference>
<dbReference type="PANTHER" id="PTHR46532:SF13">
    <property type="entry name" value="CYTOPLASMIC DYNEIN 1 HEAVY CHAIN 1"/>
    <property type="match status" value="1"/>
</dbReference>
<feature type="domain" description="Dynein heavy chain C-terminal" evidence="1">
    <location>
        <begin position="3"/>
        <end position="92"/>
    </location>
</feature>
<dbReference type="GO" id="GO:0007018">
    <property type="term" value="P:microtubule-based movement"/>
    <property type="evidence" value="ECO:0007669"/>
    <property type="project" value="InterPro"/>
</dbReference>
<dbReference type="GO" id="GO:0005858">
    <property type="term" value="C:axonemal dynein complex"/>
    <property type="evidence" value="ECO:0007669"/>
    <property type="project" value="TreeGrafter"/>
</dbReference>
<evidence type="ECO:0000313" key="2">
    <source>
        <dbReference type="EMBL" id="KAG6920377.1"/>
    </source>
</evidence>
<keyword evidence="3" id="KW-1185">Reference proteome</keyword>
<dbReference type="FunFam" id="1.20.1270.280:FF:000004">
    <property type="entry name" value="Cytoplasmic dynein heavy chain 2"/>
    <property type="match status" value="1"/>
</dbReference>
<protein>
    <submittedName>
        <fullName evidence="2">Dynein cytoplasmic 1 heavy chain 1</fullName>
    </submittedName>
</protein>
<dbReference type="EMBL" id="JAHGAV010009193">
    <property type="protein sequence ID" value="KAG6920377.1"/>
    <property type="molecule type" value="Genomic_DNA"/>
</dbReference>
<name>A0A8T1RUS4_CHESE</name>